<reference evidence="1 2" key="1">
    <citation type="submission" date="2023-06" db="EMBL/GenBank/DDBJ databases">
        <title>Pelomonas sp. APW6 16S ribosomal RNA gene genome sequencing and assembly.</title>
        <authorList>
            <person name="Woo H."/>
        </authorList>
    </citation>
    <scope>NUCLEOTIDE SEQUENCE [LARGE SCALE GENOMIC DNA]</scope>
    <source>
        <strain evidence="1 2">APW6</strain>
    </source>
</reference>
<evidence type="ECO:0000313" key="1">
    <source>
        <dbReference type="EMBL" id="MDL5030518.1"/>
    </source>
</evidence>
<dbReference type="RefSeq" id="WP_285980651.1">
    <property type="nucleotide sequence ID" value="NZ_JASVDS010000001.1"/>
</dbReference>
<gene>
    <name evidence="1" type="ORF">QRD43_01255</name>
</gene>
<name>A0ABT7LCC8_9BURK</name>
<sequence>MSHHSARHHRRPQRRPLALAAAALAGMAGLSGCGGSPGAGIADAYACAFTNCKSSTEVAAEDLRLGGNLTRENGRVTASFGLGYRANLLTVVRLQSPDGMLLLPGPVPLEPKSQEGGALGAQVQSSQDRWTVRLQHGGKSYDSSIELPPEVQIRVPAPSTLTRSLGQFGTTLNVAADPLPQVVLGDGDCQLADGRSARWSGEKNGPAVRLNGAGAGQYEYGVSTEALQLSLNEAAASALSATSSAGIVVKQCRVSLVWAVTRNGTVASALSSYGSVRGTSQVRQSLSYVNDR</sequence>
<organism evidence="1 2">
    <name type="scientific">Roseateles subflavus</name>
    <dbReference type="NCBI Taxonomy" id="3053353"/>
    <lineage>
        <taxon>Bacteria</taxon>
        <taxon>Pseudomonadati</taxon>
        <taxon>Pseudomonadota</taxon>
        <taxon>Betaproteobacteria</taxon>
        <taxon>Burkholderiales</taxon>
        <taxon>Sphaerotilaceae</taxon>
        <taxon>Roseateles</taxon>
    </lineage>
</organism>
<protein>
    <recommendedName>
        <fullName evidence="3">Lipoprotein</fullName>
    </recommendedName>
</protein>
<evidence type="ECO:0008006" key="3">
    <source>
        <dbReference type="Google" id="ProtNLM"/>
    </source>
</evidence>
<dbReference type="InterPro" id="IPR006311">
    <property type="entry name" value="TAT_signal"/>
</dbReference>
<proteinExistence type="predicted"/>
<dbReference type="PROSITE" id="PS51318">
    <property type="entry name" value="TAT"/>
    <property type="match status" value="1"/>
</dbReference>
<keyword evidence="2" id="KW-1185">Reference proteome</keyword>
<dbReference type="Proteomes" id="UP001238603">
    <property type="component" value="Unassembled WGS sequence"/>
</dbReference>
<accession>A0ABT7LCC8</accession>
<dbReference type="EMBL" id="JASVDS010000001">
    <property type="protein sequence ID" value="MDL5030518.1"/>
    <property type="molecule type" value="Genomic_DNA"/>
</dbReference>
<dbReference type="PROSITE" id="PS51257">
    <property type="entry name" value="PROKAR_LIPOPROTEIN"/>
    <property type="match status" value="1"/>
</dbReference>
<comment type="caution">
    <text evidence="1">The sequence shown here is derived from an EMBL/GenBank/DDBJ whole genome shotgun (WGS) entry which is preliminary data.</text>
</comment>
<evidence type="ECO:0000313" key="2">
    <source>
        <dbReference type="Proteomes" id="UP001238603"/>
    </source>
</evidence>